<dbReference type="InterPro" id="IPR000014">
    <property type="entry name" value="PAS"/>
</dbReference>
<dbReference type="Gene3D" id="3.30.450.20">
    <property type="entry name" value="PAS domain"/>
    <property type="match status" value="1"/>
</dbReference>
<protein>
    <submittedName>
        <fullName evidence="2">PAS domain-containing protein</fullName>
    </submittedName>
</protein>
<dbReference type="EMBL" id="VLNY01000026">
    <property type="protein sequence ID" value="KAA0016575.1"/>
    <property type="molecule type" value="Genomic_DNA"/>
</dbReference>
<evidence type="ECO:0000259" key="1">
    <source>
        <dbReference type="PROSITE" id="PS50112"/>
    </source>
</evidence>
<dbReference type="OrthoDB" id="4722718at2"/>
<comment type="caution">
    <text evidence="2">The sequence shown here is derived from an EMBL/GenBank/DDBJ whole genome shotgun (WGS) entry which is preliminary data.</text>
</comment>
<dbReference type="PROSITE" id="PS50112">
    <property type="entry name" value="PAS"/>
    <property type="match status" value="1"/>
</dbReference>
<reference evidence="2 3" key="1">
    <citation type="submission" date="2019-07" db="EMBL/GenBank/DDBJ databases">
        <title>Rhodococcus cavernicolus sp. nov., isolated from a cave.</title>
        <authorList>
            <person name="Lee S.D."/>
        </authorList>
    </citation>
    <scope>NUCLEOTIDE SEQUENCE [LARGE SCALE GENOMIC DNA]</scope>
    <source>
        <strain evidence="2 3">C1-24</strain>
    </source>
</reference>
<dbReference type="SUPFAM" id="SSF55785">
    <property type="entry name" value="PYP-like sensor domain (PAS domain)"/>
    <property type="match status" value="1"/>
</dbReference>
<accession>A0A5A7S1W6</accession>
<organism evidence="2 3">
    <name type="scientific">Antrihabitans cavernicola</name>
    <dbReference type="NCBI Taxonomy" id="2495913"/>
    <lineage>
        <taxon>Bacteria</taxon>
        <taxon>Bacillati</taxon>
        <taxon>Actinomycetota</taxon>
        <taxon>Actinomycetes</taxon>
        <taxon>Mycobacteriales</taxon>
        <taxon>Nocardiaceae</taxon>
        <taxon>Antrihabitans</taxon>
    </lineage>
</organism>
<dbReference type="InterPro" id="IPR035965">
    <property type="entry name" value="PAS-like_dom_sf"/>
</dbReference>
<evidence type="ECO:0000313" key="3">
    <source>
        <dbReference type="Proteomes" id="UP000322244"/>
    </source>
</evidence>
<dbReference type="Pfam" id="PF13188">
    <property type="entry name" value="PAS_8"/>
    <property type="match status" value="1"/>
</dbReference>
<dbReference type="AlphaFoldDB" id="A0A5A7S1W6"/>
<sequence>MADHVGSGSVPVPVLAIHREGFVVYANAAFADMLGYRCVDLTDICADRLLTDPGPVSAHSRVHACGDSPRRWSISAITTDGRYTRW</sequence>
<name>A0A5A7S1W6_9NOCA</name>
<gene>
    <name evidence="2" type="ORF">FOY51_25975</name>
</gene>
<dbReference type="Proteomes" id="UP000322244">
    <property type="component" value="Unassembled WGS sequence"/>
</dbReference>
<proteinExistence type="predicted"/>
<evidence type="ECO:0000313" key="2">
    <source>
        <dbReference type="EMBL" id="KAA0016575.1"/>
    </source>
</evidence>
<keyword evidence="3" id="KW-1185">Reference proteome</keyword>
<feature type="domain" description="PAS" evidence="1">
    <location>
        <begin position="1"/>
        <end position="36"/>
    </location>
</feature>